<dbReference type="Proteomes" id="UP000327157">
    <property type="component" value="Chromosome 2"/>
</dbReference>
<reference evidence="2" key="2">
    <citation type="submission" date="2019-10" db="EMBL/GenBank/DDBJ databases">
        <title>A de novo genome assembly of a pear dwarfing rootstock.</title>
        <authorList>
            <person name="Wang F."/>
            <person name="Wang J."/>
            <person name="Li S."/>
            <person name="Zhang Y."/>
            <person name="Fang M."/>
            <person name="Ma L."/>
            <person name="Zhao Y."/>
            <person name="Jiang S."/>
        </authorList>
    </citation>
    <scope>NUCLEOTIDE SEQUENCE [LARGE SCALE GENOMIC DNA]</scope>
</reference>
<reference evidence="1 2" key="3">
    <citation type="submission" date="2019-11" db="EMBL/GenBank/DDBJ databases">
        <title>A de novo genome assembly of a pear dwarfing rootstock.</title>
        <authorList>
            <person name="Wang F."/>
            <person name="Wang J."/>
            <person name="Li S."/>
            <person name="Zhang Y."/>
            <person name="Fang M."/>
            <person name="Ma L."/>
            <person name="Zhao Y."/>
            <person name="Jiang S."/>
        </authorList>
    </citation>
    <scope>NUCLEOTIDE SEQUENCE [LARGE SCALE GENOMIC DNA]</scope>
    <source>
        <strain evidence="1">S2</strain>
        <tissue evidence="1">Leaf</tissue>
    </source>
</reference>
<evidence type="ECO:0000313" key="1">
    <source>
        <dbReference type="EMBL" id="KAB2626953.1"/>
    </source>
</evidence>
<protein>
    <submittedName>
        <fullName evidence="1">GTP-binding protein SAR1A-like</fullName>
    </submittedName>
</protein>
<evidence type="ECO:0000313" key="2">
    <source>
        <dbReference type="Proteomes" id="UP000327157"/>
    </source>
</evidence>
<dbReference type="AlphaFoldDB" id="A0A5N5HK08"/>
<name>A0A5N5HK08_9ROSA</name>
<comment type="caution">
    <text evidence="1">The sequence shown here is derived from an EMBL/GenBank/DDBJ whole genome shotgun (WGS) entry which is preliminary data.</text>
</comment>
<accession>A0A5N5HK08</accession>
<organism evidence="1 2">
    <name type="scientific">Pyrus ussuriensis x Pyrus communis</name>
    <dbReference type="NCBI Taxonomy" id="2448454"/>
    <lineage>
        <taxon>Eukaryota</taxon>
        <taxon>Viridiplantae</taxon>
        <taxon>Streptophyta</taxon>
        <taxon>Embryophyta</taxon>
        <taxon>Tracheophyta</taxon>
        <taxon>Spermatophyta</taxon>
        <taxon>Magnoliopsida</taxon>
        <taxon>eudicotyledons</taxon>
        <taxon>Gunneridae</taxon>
        <taxon>Pentapetalae</taxon>
        <taxon>rosids</taxon>
        <taxon>fabids</taxon>
        <taxon>Rosales</taxon>
        <taxon>Rosaceae</taxon>
        <taxon>Amygdaloideae</taxon>
        <taxon>Maleae</taxon>
        <taxon>Pyrus</taxon>
    </lineage>
</organism>
<keyword evidence="2" id="KW-1185">Reference proteome</keyword>
<gene>
    <name evidence="1" type="ORF">D8674_020571</name>
</gene>
<proteinExistence type="predicted"/>
<dbReference type="EMBL" id="SMOL01000157">
    <property type="protein sequence ID" value="KAB2626953.1"/>
    <property type="molecule type" value="Genomic_DNA"/>
</dbReference>
<reference evidence="1 2" key="1">
    <citation type="submission" date="2019-09" db="EMBL/GenBank/DDBJ databases">
        <authorList>
            <person name="Ou C."/>
        </authorList>
    </citation>
    <scope>NUCLEOTIDE SEQUENCE [LARGE SCALE GENOMIC DNA]</scope>
    <source>
        <strain evidence="1">S2</strain>
        <tissue evidence="1">Leaf</tissue>
    </source>
</reference>
<sequence>MASRNGVVQRGVVKLDRSSPSSVLLNLPDLPCARAASRSLALYIRVLARLIVPPNWIRLSPPKRQITTNLFIKPPLQFNISHSDSLWVFSYFPHNLADQSVPREESAATTAMFLFD</sequence>